<reference evidence="1" key="1">
    <citation type="submission" date="2021-06" db="EMBL/GenBank/DDBJ databases">
        <authorList>
            <person name="Kallberg Y."/>
            <person name="Tangrot J."/>
            <person name="Rosling A."/>
        </authorList>
    </citation>
    <scope>NUCLEOTIDE SEQUENCE</scope>
    <source>
        <strain evidence="1">IA702</strain>
    </source>
</reference>
<comment type="caution">
    <text evidence="1">The sequence shown here is derived from an EMBL/GenBank/DDBJ whole genome shotgun (WGS) entry which is preliminary data.</text>
</comment>
<sequence length="326" mass="37588">WHMEGYTTARNSFIQSEVYSLPELLSDYLGMNIDQLEVNKADMDGSIMVAGVLLLNVEVKTELGPHLRIAGATYIDKIVCDLLTPILPLYLYFLPHEWKKMEAVACAVHALKNGITELKFYYSDYQYQELDNHNTNRHHQLQFLYIDFVFVTINDEDIPVTYMKQFNSKLLFVASLDNNSTNKEVLLKFVQTYSEDTHKICSDMDIAPKLLAVNVITGSWKIIVMSLLGQDFQPLSEAGYVHGDLRGPNIMVSFGQESNKVQVKLVNFDWAGQHGDMHYSLFMNMDLKWHPNVKVGVHIEREHDLFMVNQLYNDVTITRADKKRRK</sequence>
<gene>
    <name evidence="1" type="ORF">POCULU_LOCUS7715</name>
</gene>
<dbReference type="AlphaFoldDB" id="A0A9N9CLF1"/>
<evidence type="ECO:0000313" key="1">
    <source>
        <dbReference type="EMBL" id="CAG8606076.1"/>
    </source>
</evidence>
<name>A0A9N9CLF1_9GLOM</name>
<dbReference type="SUPFAM" id="SSF56112">
    <property type="entry name" value="Protein kinase-like (PK-like)"/>
    <property type="match status" value="1"/>
</dbReference>
<proteinExistence type="predicted"/>
<dbReference type="Proteomes" id="UP000789572">
    <property type="component" value="Unassembled WGS sequence"/>
</dbReference>
<dbReference type="EMBL" id="CAJVPJ010001866">
    <property type="protein sequence ID" value="CAG8606076.1"/>
    <property type="molecule type" value="Genomic_DNA"/>
</dbReference>
<feature type="non-terminal residue" evidence="1">
    <location>
        <position position="1"/>
    </location>
</feature>
<keyword evidence="2" id="KW-1185">Reference proteome</keyword>
<protein>
    <submittedName>
        <fullName evidence="1">6988_t:CDS:1</fullName>
    </submittedName>
</protein>
<organism evidence="1 2">
    <name type="scientific">Paraglomus occultum</name>
    <dbReference type="NCBI Taxonomy" id="144539"/>
    <lineage>
        <taxon>Eukaryota</taxon>
        <taxon>Fungi</taxon>
        <taxon>Fungi incertae sedis</taxon>
        <taxon>Mucoromycota</taxon>
        <taxon>Glomeromycotina</taxon>
        <taxon>Glomeromycetes</taxon>
        <taxon>Paraglomerales</taxon>
        <taxon>Paraglomeraceae</taxon>
        <taxon>Paraglomus</taxon>
    </lineage>
</organism>
<evidence type="ECO:0000313" key="2">
    <source>
        <dbReference type="Proteomes" id="UP000789572"/>
    </source>
</evidence>
<dbReference type="OrthoDB" id="2339265at2759"/>
<accession>A0A9N9CLF1</accession>
<dbReference type="InterPro" id="IPR011009">
    <property type="entry name" value="Kinase-like_dom_sf"/>
</dbReference>